<dbReference type="CDD" id="cd03440">
    <property type="entry name" value="hot_dog"/>
    <property type="match status" value="1"/>
</dbReference>
<dbReference type="InterPro" id="IPR006683">
    <property type="entry name" value="Thioestr_dom"/>
</dbReference>
<dbReference type="InterPro" id="IPR028979">
    <property type="entry name" value="Ser_kin/Pase_Hpr-like_N_sf"/>
</dbReference>
<comment type="caution">
    <text evidence="4">The sequence shown here is derived from an EMBL/GenBank/DDBJ whole genome shotgun (WGS) entry which is preliminary data.</text>
</comment>
<dbReference type="SUPFAM" id="SSF54631">
    <property type="entry name" value="CBS-domain pair"/>
    <property type="match status" value="1"/>
</dbReference>
<dbReference type="Pfam" id="PF00571">
    <property type="entry name" value="CBS"/>
    <property type="match status" value="2"/>
</dbReference>
<sequence length="437" mass="48632">MINMTKHQELIKYITDLPVGTKISVRKTAHELSVSDGTAYRAIKDAENKGLVTTIPKTGTIRIKNNKKEYSQTVTFAELIKVVNGTVLGGNEGLYKPLDKFIIGAMELKEMSEYINEGSLLIVGNREKAHELALKKGAAVLISGGFDTNMVNRELADKCALPIITSPYDTYRIATLINKALTNKNMENEILHVEDIMSDYVYYLKETDTYDDWKSLLDQTKHSRFPVVDLNNIVKGVVTSKDITGKKQGTPVYKMMTKNPITVSPETLIASVAYIMIWEGIEMIPVVAGGGCLKGVVSRQDVMEAMQFGNGQDENSGVAFKKLIEKNFSKVRTDIGVELTGYVTPAMTNQMGGMEPAILTTLLMQASFSALGHDRDYNVVLENFSFNYLAPIQLQQKITVVARTLENSRKYGKVDLEIRYKDQILVKGFVSSQILKK</sequence>
<dbReference type="InterPro" id="IPR036390">
    <property type="entry name" value="WH_DNA-bd_sf"/>
</dbReference>
<dbReference type="CDD" id="cd04596">
    <property type="entry name" value="CBS_pair_DRTGG_assoc"/>
    <property type="match status" value="1"/>
</dbReference>
<dbReference type="SMART" id="SM00116">
    <property type="entry name" value="CBS"/>
    <property type="match status" value="2"/>
</dbReference>
<feature type="domain" description="CBS" evidence="3">
    <location>
        <begin position="197"/>
        <end position="255"/>
    </location>
</feature>
<name>A0A226C075_9FIRM</name>
<keyword evidence="1 2" id="KW-0129">CBS domain</keyword>
<dbReference type="Proteomes" id="UP000214588">
    <property type="component" value="Unassembled WGS sequence"/>
</dbReference>
<protein>
    <recommendedName>
        <fullName evidence="3">CBS domain-containing protein</fullName>
    </recommendedName>
</protein>
<dbReference type="SUPFAM" id="SSF54637">
    <property type="entry name" value="Thioesterase/thiol ester dehydrase-isomerase"/>
    <property type="match status" value="1"/>
</dbReference>
<reference evidence="4 5" key="1">
    <citation type="submission" date="2017-06" db="EMBL/GenBank/DDBJ databases">
        <title>Draft Genome Sequence of Natranaerobius trueperi halophilic, alkalithermophilic bacteria from soda lakes.</title>
        <authorList>
            <person name="Zhao B."/>
        </authorList>
    </citation>
    <scope>NUCLEOTIDE SEQUENCE [LARGE SCALE GENOMIC DNA]</scope>
    <source>
        <strain evidence="4 5">DSM 18760</strain>
    </source>
</reference>
<dbReference type="PANTHER" id="PTHR43080:SF2">
    <property type="entry name" value="CBS DOMAIN-CONTAINING PROTEIN"/>
    <property type="match status" value="1"/>
</dbReference>
<dbReference type="Gene3D" id="3.10.129.10">
    <property type="entry name" value="Hotdog Thioesterase"/>
    <property type="match status" value="1"/>
</dbReference>
<evidence type="ECO:0000313" key="4">
    <source>
        <dbReference type="EMBL" id="OWZ84698.1"/>
    </source>
</evidence>
<evidence type="ECO:0000313" key="5">
    <source>
        <dbReference type="Proteomes" id="UP000214588"/>
    </source>
</evidence>
<proteinExistence type="predicted"/>
<dbReference type="Gene3D" id="3.10.580.10">
    <property type="entry name" value="CBS-domain"/>
    <property type="match status" value="1"/>
</dbReference>
<dbReference type="SUPFAM" id="SSF46785">
    <property type="entry name" value="Winged helix' DNA-binding domain"/>
    <property type="match status" value="1"/>
</dbReference>
<evidence type="ECO:0000256" key="2">
    <source>
        <dbReference type="PROSITE-ProRule" id="PRU00703"/>
    </source>
</evidence>
<feature type="domain" description="CBS" evidence="3">
    <location>
        <begin position="256"/>
        <end position="314"/>
    </location>
</feature>
<dbReference type="Gene3D" id="1.10.10.10">
    <property type="entry name" value="Winged helix-like DNA-binding domain superfamily/Winged helix DNA-binding domain"/>
    <property type="match status" value="1"/>
</dbReference>
<dbReference type="InterPro" id="IPR036388">
    <property type="entry name" value="WH-like_DNA-bd_sf"/>
</dbReference>
<dbReference type="PROSITE" id="PS51371">
    <property type="entry name" value="CBS"/>
    <property type="match status" value="2"/>
</dbReference>
<evidence type="ECO:0000256" key="1">
    <source>
        <dbReference type="ARBA" id="ARBA00023122"/>
    </source>
</evidence>
<organism evidence="4 5">
    <name type="scientific">Natranaerobius trueperi</name>
    <dbReference type="NCBI Taxonomy" id="759412"/>
    <lineage>
        <taxon>Bacteria</taxon>
        <taxon>Bacillati</taxon>
        <taxon>Bacillota</taxon>
        <taxon>Clostridia</taxon>
        <taxon>Natranaerobiales</taxon>
        <taxon>Natranaerobiaceae</taxon>
        <taxon>Natranaerobius</taxon>
    </lineage>
</organism>
<dbReference type="AlphaFoldDB" id="A0A226C075"/>
<gene>
    <name evidence="4" type="ORF">CDO51_01340</name>
</gene>
<dbReference type="InterPro" id="IPR051257">
    <property type="entry name" value="Diverse_CBS-Domain"/>
</dbReference>
<keyword evidence="5" id="KW-1185">Reference proteome</keyword>
<dbReference type="PANTHER" id="PTHR43080">
    <property type="entry name" value="CBS DOMAIN-CONTAINING PROTEIN CBSX3, MITOCHONDRIAL"/>
    <property type="match status" value="1"/>
</dbReference>
<dbReference type="SUPFAM" id="SSF75138">
    <property type="entry name" value="HprK N-terminal domain-like"/>
    <property type="match status" value="1"/>
</dbReference>
<dbReference type="InterPro" id="IPR010766">
    <property type="entry name" value="DRTGG"/>
</dbReference>
<evidence type="ECO:0000259" key="3">
    <source>
        <dbReference type="PROSITE" id="PS51371"/>
    </source>
</evidence>
<dbReference type="InterPro" id="IPR000644">
    <property type="entry name" value="CBS_dom"/>
</dbReference>
<dbReference type="InterPro" id="IPR029069">
    <property type="entry name" value="HotDog_dom_sf"/>
</dbReference>
<dbReference type="EMBL" id="NIQC01000002">
    <property type="protein sequence ID" value="OWZ84698.1"/>
    <property type="molecule type" value="Genomic_DNA"/>
</dbReference>
<dbReference type="Gene3D" id="3.40.1390.20">
    <property type="entry name" value="HprK N-terminal domain-like"/>
    <property type="match status" value="1"/>
</dbReference>
<accession>A0A226C075</accession>
<dbReference type="InterPro" id="IPR046342">
    <property type="entry name" value="CBS_dom_sf"/>
</dbReference>
<dbReference type="Pfam" id="PF07085">
    <property type="entry name" value="DRTGG"/>
    <property type="match status" value="1"/>
</dbReference>
<dbReference type="Pfam" id="PF03061">
    <property type="entry name" value="4HBT"/>
    <property type="match status" value="1"/>
</dbReference>